<sequence>MQVKEGSKIYHTPRRNGIKYGFFVHDDTTKHDYYESWKIEE</sequence>
<gene>
    <name evidence="1" type="ORF">BMWSH_0081</name>
</gene>
<proteinExistence type="predicted"/>
<organism evidence="1 2">
    <name type="scientific">Priestia megaterium (strain WSH-002)</name>
    <name type="common">Bacillus megaterium</name>
    <dbReference type="NCBI Taxonomy" id="1006007"/>
    <lineage>
        <taxon>Bacteria</taxon>
        <taxon>Bacillati</taxon>
        <taxon>Bacillota</taxon>
        <taxon>Bacilli</taxon>
        <taxon>Bacillales</taxon>
        <taxon>Bacillaceae</taxon>
        <taxon>Priestia</taxon>
    </lineage>
</organism>
<dbReference type="KEGG" id="bmh:BMWSH_0081"/>
<reference evidence="1 2" key="1">
    <citation type="journal article" date="2011" name="J. Bacteriol.">
        <title>Complete genome sequence of the industrial strain Bacillus megaterium WSH-002.</title>
        <authorList>
            <person name="Liu L."/>
            <person name="Li Y."/>
            <person name="Zhang J."/>
            <person name="Zou W."/>
            <person name="Zhou Z."/>
            <person name="Liu J."/>
            <person name="Li X."/>
            <person name="Wang L."/>
            <person name="Chen J."/>
        </authorList>
    </citation>
    <scope>NUCLEOTIDE SEQUENCE [LARGE SCALE GENOMIC DNA]</scope>
    <source>
        <strain evidence="1 2">WSH-002</strain>
    </source>
</reference>
<protein>
    <submittedName>
        <fullName evidence="1">Uncharacterized protein</fullName>
    </submittedName>
</protein>
<evidence type="ECO:0000313" key="1">
    <source>
        <dbReference type="EMBL" id="AEN86965.1"/>
    </source>
</evidence>
<evidence type="ECO:0000313" key="2">
    <source>
        <dbReference type="Proteomes" id="UP000001283"/>
    </source>
</evidence>
<dbReference type="Proteomes" id="UP000001283">
    <property type="component" value="Chromosome"/>
</dbReference>
<dbReference type="AlphaFoldDB" id="A0A8D3WTM1"/>
<dbReference type="EMBL" id="CP003017">
    <property type="protein sequence ID" value="AEN86965.1"/>
    <property type="molecule type" value="Genomic_DNA"/>
</dbReference>
<accession>A0A8D3WTM1</accession>
<name>A0A8D3WTM1_PRIMW</name>